<dbReference type="GO" id="GO:0006212">
    <property type="term" value="P:uracil catabolic process"/>
    <property type="evidence" value="ECO:0007669"/>
    <property type="project" value="TreeGrafter"/>
</dbReference>
<dbReference type="GO" id="GO:0006207">
    <property type="term" value="P:'de novo' pyrimidine nucleobase biosynthetic process"/>
    <property type="evidence" value="ECO:0007669"/>
    <property type="project" value="InterPro"/>
</dbReference>
<keyword evidence="6" id="KW-0285">Flavoprotein</keyword>
<dbReference type="InterPro" id="IPR024920">
    <property type="entry name" value="Dihydroorotate_DH_1"/>
</dbReference>
<dbReference type="InterPro" id="IPR033888">
    <property type="entry name" value="DHOD_1B"/>
</dbReference>
<dbReference type="GO" id="GO:0004152">
    <property type="term" value="F:dihydroorotate dehydrogenase activity"/>
    <property type="evidence" value="ECO:0007669"/>
    <property type="project" value="InterPro"/>
</dbReference>
<evidence type="ECO:0000256" key="5">
    <source>
        <dbReference type="ARBA" id="ARBA00022490"/>
    </source>
</evidence>
<evidence type="ECO:0000259" key="10">
    <source>
        <dbReference type="Pfam" id="PF01180"/>
    </source>
</evidence>
<dbReference type="InterPro" id="IPR049622">
    <property type="entry name" value="Dihydroorotate_DH_I"/>
</dbReference>
<dbReference type="PANTHER" id="PTHR43073:SF2">
    <property type="entry name" value="DIHYDROPYRIMIDINE DEHYDROGENASE [NADP(+)]"/>
    <property type="match status" value="1"/>
</dbReference>
<dbReference type="GO" id="GO:0050661">
    <property type="term" value="F:NADP binding"/>
    <property type="evidence" value="ECO:0007669"/>
    <property type="project" value="TreeGrafter"/>
</dbReference>
<dbReference type="GO" id="GO:0017113">
    <property type="term" value="F:dihydropyrimidine dehydrogenase (NADP+) activity"/>
    <property type="evidence" value="ECO:0007669"/>
    <property type="project" value="TreeGrafter"/>
</dbReference>
<dbReference type="SUPFAM" id="SSF51395">
    <property type="entry name" value="FMN-linked oxidoreductases"/>
    <property type="match status" value="1"/>
</dbReference>
<dbReference type="EMBL" id="AUZY01006887">
    <property type="protein sequence ID" value="EQD52865.1"/>
    <property type="molecule type" value="Genomic_DNA"/>
</dbReference>
<dbReference type="InterPro" id="IPR005720">
    <property type="entry name" value="Dihydroorotate_DH_cat"/>
</dbReference>
<dbReference type="UniPathway" id="UPA00070"/>
<dbReference type="PANTHER" id="PTHR43073">
    <property type="entry name" value="DIHYDROPYRIMIDINE DEHYDROGENASE [NADP(+)]"/>
    <property type="match status" value="1"/>
</dbReference>
<dbReference type="GO" id="GO:0044205">
    <property type="term" value="P:'de novo' UMP biosynthetic process"/>
    <property type="evidence" value="ECO:0007669"/>
    <property type="project" value="UniProtKB-UniPathway"/>
</dbReference>
<dbReference type="FunFam" id="3.20.20.70:FF:000027">
    <property type="entry name" value="Dihydropyrimidine dehydrogenase [NADP(+)]"/>
    <property type="match status" value="1"/>
</dbReference>
<evidence type="ECO:0000256" key="3">
    <source>
        <dbReference type="ARBA" id="ARBA00004725"/>
    </source>
</evidence>
<keyword evidence="7" id="KW-0288">FMN</keyword>
<gene>
    <name evidence="11" type="ORF">B1B_10512</name>
</gene>
<evidence type="ECO:0000256" key="8">
    <source>
        <dbReference type="ARBA" id="ARBA00022975"/>
    </source>
</evidence>
<name>T1BFD6_9ZZZZ</name>
<organism evidence="11">
    <name type="scientific">mine drainage metagenome</name>
    <dbReference type="NCBI Taxonomy" id="410659"/>
    <lineage>
        <taxon>unclassified sequences</taxon>
        <taxon>metagenomes</taxon>
        <taxon>ecological metagenomes</taxon>
    </lineage>
</organism>
<evidence type="ECO:0000256" key="2">
    <source>
        <dbReference type="ARBA" id="ARBA00004496"/>
    </source>
</evidence>
<comment type="cofactor">
    <cofactor evidence="1">
        <name>FMN</name>
        <dbReference type="ChEBI" id="CHEBI:58210"/>
    </cofactor>
</comment>
<proteinExistence type="inferred from homology"/>
<evidence type="ECO:0000256" key="6">
    <source>
        <dbReference type="ARBA" id="ARBA00022630"/>
    </source>
</evidence>
<keyword evidence="5" id="KW-0963">Cytoplasm</keyword>
<evidence type="ECO:0000256" key="9">
    <source>
        <dbReference type="ARBA" id="ARBA00023002"/>
    </source>
</evidence>
<dbReference type="GO" id="GO:0005737">
    <property type="term" value="C:cytoplasm"/>
    <property type="evidence" value="ECO:0007669"/>
    <property type="project" value="UniProtKB-SubCell"/>
</dbReference>
<comment type="pathway">
    <text evidence="3">Pyrimidine metabolism; UMP biosynthesis via de novo pathway.</text>
</comment>
<evidence type="ECO:0000256" key="1">
    <source>
        <dbReference type="ARBA" id="ARBA00001917"/>
    </source>
</evidence>
<sequence>MPEYSLISRIGLLKLESPLILASGILDENGYTMKRILEEGAAAVVTKSIGTTERPGFVPPVVVEMGDDLLNAIGLSNPGIDHFGEEIFIARSIGKPVIGSIFGATAEEFSNLASKMQSYGADAVELNLSCPHVKGVGSEVGSDPALVEEIVGEVKAKVSIPVFAKLTPNVTDVVAIAKAASRADALVLINTVRAIHIDVYARKPTLSNAYGGLSGPAIKPIGVRAVYDVYKETGKEIIGCGGISGFEDVMEYMMAGARAVEIGTALRKSGRSIFDRIKKDIISFMKSERIENLEEIIGAGVSR</sequence>
<dbReference type="InterPro" id="IPR013785">
    <property type="entry name" value="Aldolase_TIM"/>
</dbReference>
<reference evidence="11" key="2">
    <citation type="journal article" date="2014" name="ISME J.">
        <title>Microbial stratification in low pH oxic and suboxic macroscopic growths along an acid mine drainage.</title>
        <authorList>
            <person name="Mendez-Garcia C."/>
            <person name="Mesa V."/>
            <person name="Sprenger R.R."/>
            <person name="Richter M."/>
            <person name="Diez M.S."/>
            <person name="Solano J."/>
            <person name="Bargiela R."/>
            <person name="Golyshina O.V."/>
            <person name="Manteca A."/>
            <person name="Ramos J.L."/>
            <person name="Gallego J.R."/>
            <person name="Llorente I."/>
            <person name="Martins Dos Santos V.A."/>
            <person name="Jensen O.N."/>
            <person name="Pelaez A.I."/>
            <person name="Sanchez J."/>
            <person name="Ferrer M."/>
        </authorList>
    </citation>
    <scope>NUCLEOTIDE SEQUENCE</scope>
</reference>
<dbReference type="InterPro" id="IPR001295">
    <property type="entry name" value="Dihydroorotate_DH_CS"/>
</dbReference>
<dbReference type="HAMAP" id="MF_00224">
    <property type="entry name" value="DHO_dh_type1"/>
    <property type="match status" value="1"/>
</dbReference>
<evidence type="ECO:0000313" key="11">
    <source>
        <dbReference type="EMBL" id="EQD52865.1"/>
    </source>
</evidence>
<reference evidence="11" key="1">
    <citation type="submission" date="2013-08" db="EMBL/GenBank/DDBJ databases">
        <authorList>
            <person name="Mendez C."/>
            <person name="Richter M."/>
            <person name="Ferrer M."/>
            <person name="Sanchez J."/>
        </authorList>
    </citation>
    <scope>NUCLEOTIDE SEQUENCE</scope>
</reference>
<dbReference type="PIRSF" id="PIRSF000164">
    <property type="entry name" value="DHO_oxidase"/>
    <property type="match status" value="1"/>
</dbReference>
<dbReference type="Pfam" id="PF01180">
    <property type="entry name" value="DHO_dh"/>
    <property type="match status" value="1"/>
</dbReference>
<accession>T1BFD6</accession>
<dbReference type="GO" id="GO:0006210">
    <property type="term" value="P:thymine catabolic process"/>
    <property type="evidence" value="ECO:0007669"/>
    <property type="project" value="TreeGrafter"/>
</dbReference>
<evidence type="ECO:0000256" key="7">
    <source>
        <dbReference type="ARBA" id="ARBA00022643"/>
    </source>
</evidence>
<dbReference type="PROSITE" id="PS00912">
    <property type="entry name" value="DHODEHASE_2"/>
    <property type="match status" value="1"/>
</dbReference>
<dbReference type="CDD" id="cd04740">
    <property type="entry name" value="DHOD_1B_like"/>
    <property type="match status" value="1"/>
</dbReference>
<dbReference type="InterPro" id="IPR012135">
    <property type="entry name" value="Dihydroorotate_DH_1_2"/>
</dbReference>
<comment type="caution">
    <text evidence="11">The sequence shown here is derived from an EMBL/GenBank/DDBJ whole genome shotgun (WGS) entry which is preliminary data.</text>
</comment>
<keyword evidence="8" id="KW-0665">Pyrimidine biosynthesis</keyword>
<protein>
    <submittedName>
        <fullName evidence="11">Dihydroorotate dehydrogenase family protein</fullName>
    </submittedName>
</protein>
<evidence type="ECO:0000256" key="4">
    <source>
        <dbReference type="ARBA" id="ARBA00008008"/>
    </source>
</evidence>
<dbReference type="Gene3D" id="3.20.20.70">
    <property type="entry name" value="Aldolase class I"/>
    <property type="match status" value="1"/>
</dbReference>
<dbReference type="GO" id="GO:0002058">
    <property type="term" value="F:uracil binding"/>
    <property type="evidence" value="ECO:0007669"/>
    <property type="project" value="TreeGrafter"/>
</dbReference>
<dbReference type="AlphaFoldDB" id="T1BFD6"/>
<dbReference type="NCBIfam" id="NF005574">
    <property type="entry name" value="PRK07259.1"/>
    <property type="match status" value="1"/>
</dbReference>
<feature type="domain" description="Dihydroorotate dehydrogenase catalytic" evidence="10">
    <location>
        <begin position="10"/>
        <end position="285"/>
    </location>
</feature>
<comment type="similarity">
    <text evidence="4">Belongs to the dihydroorotate dehydrogenase family. Type 1 subfamily.</text>
</comment>
<comment type="subcellular location">
    <subcellularLocation>
        <location evidence="2">Cytoplasm</location>
    </subcellularLocation>
</comment>
<dbReference type="NCBIfam" id="TIGR01037">
    <property type="entry name" value="pyrD_sub1_fam"/>
    <property type="match status" value="1"/>
</dbReference>
<keyword evidence="9" id="KW-0560">Oxidoreductase</keyword>